<dbReference type="GO" id="GO:0000981">
    <property type="term" value="F:DNA-binding transcription factor activity, RNA polymerase II-specific"/>
    <property type="evidence" value="ECO:0007669"/>
    <property type="project" value="InterPro"/>
</dbReference>
<dbReference type="Proteomes" id="UP001217417">
    <property type="component" value="Unassembled WGS sequence"/>
</dbReference>
<evidence type="ECO:0000256" key="1">
    <source>
        <dbReference type="SAM" id="MobiDB-lite"/>
    </source>
</evidence>
<dbReference type="PANTHER" id="PTHR38111">
    <property type="entry name" value="ZN(2)-C6 FUNGAL-TYPE DOMAIN-CONTAINING PROTEIN-RELATED"/>
    <property type="match status" value="1"/>
</dbReference>
<protein>
    <recommendedName>
        <fullName evidence="2">Zn(2)-C6 fungal-type domain-containing protein</fullName>
    </recommendedName>
</protein>
<proteinExistence type="predicted"/>
<sequence>MVGVAGGSRGCANCKKRKVKCDETFPKCMRCVKSNRECAGPIVGPVFRKQRVGAQGKTFISSVASKSSAALNHDPDGDRRRNLLMTDDEARIRAYESEIRSRTLPSVIFGQSIQKQLRAFESSSIPRDLILFPEYDLYNYCLNIFLDRFSLVAPPQRFGGMQNVATWFEMIPQFVLSPIPSSTTFASRALVISHCSSTYRDQDIALLGSNWYVQALKYQKELVNVITSNRGTSPRTNRSSDYGSYHIVAVEEDSTSPSSQSPSASESGSTSSAYQDLIQWARSDTPAACKLSKNTMLLPENSSLPLELPVLTTANVSSMRGNLMSYEDDSITAGMILTIYEVLNSSRDSSWITLLAGANELMRMRGPEAYRTGFNNALFQSIRGMVAIHAMVVRKKTFLNDPEWKTIPWECEKLLHHQLFDLILELPEHQESVDRVLMYSFANDEEDQDDDVGDPTKRTPRLRKQYRTREVWAHLREIHKKLNDLEARFAKWFEEYCEGAREYARENLHLSPTVTFDPATAAPNFSQPRCPGAMTDSEYFSTHFFRPHIKYATLHDARIVITYYAAAMMTAYLQELTVSFACLDFEDAMSPNPGRHHPEVKAYLESKVNYMRSAARIICRSGRFIIVRMSSVGVLNMLFPFRIAHSVIQDTLERGWIWNELRQMHDMGIRLSLADLDGANEELYVSEWKKFKALDTCPACGEHVRPLIECYSVEDGENHLDITTGV</sequence>
<keyword evidence="4" id="KW-1185">Reference proteome</keyword>
<feature type="compositionally biased region" description="Low complexity" evidence="1">
    <location>
        <begin position="255"/>
        <end position="270"/>
    </location>
</feature>
<dbReference type="InterPro" id="IPR053178">
    <property type="entry name" value="Osmoadaptation_assoc"/>
</dbReference>
<name>A0AAD7VQ02_9ASCO</name>
<evidence type="ECO:0000259" key="2">
    <source>
        <dbReference type="PROSITE" id="PS50048"/>
    </source>
</evidence>
<dbReference type="InterPro" id="IPR001138">
    <property type="entry name" value="Zn2Cys6_DnaBD"/>
</dbReference>
<gene>
    <name evidence="3" type="ORF">POJ06DRAFT_41840</name>
</gene>
<dbReference type="Gene3D" id="4.10.240.10">
    <property type="entry name" value="Zn(2)-C6 fungal-type DNA-binding domain"/>
    <property type="match status" value="1"/>
</dbReference>
<dbReference type="PROSITE" id="PS50048">
    <property type="entry name" value="ZN2_CY6_FUNGAL_2"/>
    <property type="match status" value="1"/>
</dbReference>
<dbReference type="RefSeq" id="XP_056040090.1">
    <property type="nucleotide sequence ID" value="XM_056191000.1"/>
</dbReference>
<feature type="domain" description="Zn(2)-C6 fungal-type" evidence="2">
    <location>
        <begin position="10"/>
        <end position="38"/>
    </location>
</feature>
<dbReference type="InterPro" id="IPR036864">
    <property type="entry name" value="Zn2-C6_fun-type_DNA-bd_sf"/>
</dbReference>
<accession>A0AAD7VQ02</accession>
<dbReference type="CDD" id="cd00067">
    <property type="entry name" value="GAL4"/>
    <property type="match status" value="1"/>
</dbReference>
<dbReference type="SUPFAM" id="SSF57701">
    <property type="entry name" value="Zn2/Cys6 DNA-binding domain"/>
    <property type="match status" value="1"/>
</dbReference>
<organism evidence="3 4">
    <name type="scientific">Lipomyces tetrasporus</name>
    <dbReference type="NCBI Taxonomy" id="54092"/>
    <lineage>
        <taxon>Eukaryota</taxon>
        <taxon>Fungi</taxon>
        <taxon>Dikarya</taxon>
        <taxon>Ascomycota</taxon>
        <taxon>Saccharomycotina</taxon>
        <taxon>Lipomycetes</taxon>
        <taxon>Lipomycetales</taxon>
        <taxon>Lipomycetaceae</taxon>
        <taxon>Lipomyces</taxon>
    </lineage>
</organism>
<dbReference type="Pfam" id="PF00172">
    <property type="entry name" value="Zn_clus"/>
    <property type="match status" value="1"/>
</dbReference>
<dbReference type="AlphaFoldDB" id="A0AAD7VQ02"/>
<comment type="caution">
    <text evidence="3">The sequence shown here is derived from an EMBL/GenBank/DDBJ whole genome shotgun (WGS) entry which is preliminary data.</text>
</comment>
<feature type="region of interest" description="Disordered" evidence="1">
    <location>
        <begin position="251"/>
        <end position="270"/>
    </location>
</feature>
<evidence type="ECO:0000313" key="3">
    <source>
        <dbReference type="EMBL" id="KAJ8096640.1"/>
    </source>
</evidence>
<dbReference type="GeneID" id="80886166"/>
<dbReference type="GO" id="GO:0008270">
    <property type="term" value="F:zinc ion binding"/>
    <property type="evidence" value="ECO:0007669"/>
    <property type="project" value="InterPro"/>
</dbReference>
<dbReference type="EMBL" id="JARPMG010000013">
    <property type="protein sequence ID" value="KAJ8096640.1"/>
    <property type="molecule type" value="Genomic_DNA"/>
</dbReference>
<evidence type="ECO:0000313" key="4">
    <source>
        <dbReference type="Proteomes" id="UP001217417"/>
    </source>
</evidence>
<dbReference type="PROSITE" id="PS00463">
    <property type="entry name" value="ZN2_CY6_FUNGAL_1"/>
    <property type="match status" value="1"/>
</dbReference>
<reference evidence="3" key="1">
    <citation type="submission" date="2023-03" db="EMBL/GenBank/DDBJ databases">
        <title>Near-Complete genome sequence of Lipomyces tetrasporous NRRL Y-64009, an oleaginous yeast capable of growing on lignocellulosic hydrolysates.</title>
        <authorList>
            <consortium name="Lawrence Berkeley National Laboratory"/>
            <person name="Jagtap S.S."/>
            <person name="Liu J.-J."/>
            <person name="Walukiewicz H.E."/>
            <person name="Pangilinan J."/>
            <person name="Lipzen A."/>
            <person name="Ahrendt S."/>
            <person name="Koriabine M."/>
            <person name="Cobaugh K."/>
            <person name="Salamov A."/>
            <person name="Yoshinaga Y."/>
            <person name="Ng V."/>
            <person name="Daum C."/>
            <person name="Grigoriev I.V."/>
            <person name="Slininger P.J."/>
            <person name="Dien B.S."/>
            <person name="Jin Y.-S."/>
            <person name="Rao C.V."/>
        </authorList>
    </citation>
    <scope>NUCLEOTIDE SEQUENCE</scope>
    <source>
        <strain evidence="3">NRRL Y-64009</strain>
    </source>
</reference>
<dbReference type="SMART" id="SM00066">
    <property type="entry name" value="GAL4"/>
    <property type="match status" value="1"/>
</dbReference>